<organism evidence="6 7">
    <name type="scientific">Cafeteria roenbergensis</name>
    <name type="common">Marine flagellate</name>
    <dbReference type="NCBI Taxonomy" id="33653"/>
    <lineage>
        <taxon>Eukaryota</taxon>
        <taxon>Sar</taxon>
        <taxon>Stramenopiles</taxon>
        <taxon>Bigyra</taxon>
        <taxon>Opalozoa</taxon>
        <taxon>Bicosoecida</taxon>
        <taxon>Cafeteriaceae</taxon>
        <taxon>Cafeteria</taxon>
    </lineage>
</organism>
<dbReference type="Proteomes" id="UP000323011">
    <property type="component" value="Unassembled WGS sequence"/>
</dbReference>
<dbReference type="PANTHER" id="PTHR12378:SF80">
    <property type="entry name" value="IP06716P-RELATED"/>
    <property type="match status" value="1"/>
</dbReference>
<feature type="domain" description="PPPDE" evidence="5">
    <location>
        <begin position="11"/>
        <end position="143"/>
    </location>
</feature>
<feature type="compositionally biased region" description="Low complexity" evidence="4">
    <location>
        <begin position="192"/>
        <end position="239"/>
    </location>
</feature>
<keyword evidence="3" id="KW-0378">Hydrolase</keyword>
<evidence type="ECO:0000313" key="7">
    <source>
        <dbReference type="Proteomes" id="UP000323011"/>
    </source>
</evidence>
<evidence type="ECO:0000256" key="3">
    <source>
        <dbReference type="ARBA" id="ARBA00022801"/>
    </source>
</evidence>
<feature type="region of interest" description="Disordered" evidence="4">
    <location>
        <begin position="145"/>
        <end position="274"/>
    </location>
</feature>
<keyword evidence="2" id="KW-0645">Protease</keyword>
<dbReference type="AlphaFoldDB" id="A0A5A8C1B2"/>
<name>A0A5A8C1B2_CAFRO</name>
<dbReference type="EMBL" id="VLTN01000077">
    <property type="protein sequence ID" value="KAA0146833.1"/>
    <property type="molecule type" value="Genomic_DNA"/>
</dbReference>
<evidence type="ECO:0000256" key="4">
    <source>
        <dbReference type="SAM" id="MobiDB-lite"/>
    </source>
</evidence>
<dbReference type="Gene3D" id="3.90.1720.30">
    <property type="entry name" value="PPPDE domains"/>
    <property type="match status" value="1"/>
</dbReference>
<evidence type="ECO:0000256" key="2">
    <source>
        <dbReference type="ARBA" id="ARBA00022670"/>
    </source>
</evidence>
<reference evidence="6 7" key="1">
    <citation type="submission" date="2019-07" db="EMBL/GenBank/DDBJ databases">
        <title>Genomes of Cafeteria roenbergensis.</title>
        <authorList>
            <person name="Fischer M.G."/>
            <person name="Hackl T."/>
            <person name="Roman M."/>
        </authorList>
    </citation>
    <scope>NUCLEOTIDE SEQUENCE [LARGE SCALE GENOMIC DNA]</scope>
    <source>
        <strain evidence="6 7">BVI</strain>
    </source>
</reference>
<evidence type="ECO:0000259" key="5">
    <source>
        <dbReference type="PROSITE" id="PS51858"/>
    </source>
</evidence>
<feature type="compositionally biased region" description="Gly residues" evidence="4">
    <location>
        <begin position="240"/>
        <end position="249"/>
    </location>
</feature>
<feature type="compositionally biased region" description="Low complexity" evidence="4">
    <location>
        <begin position="250"/>
        <end position="271"/>
    </location>
</feature>
<dbReference type="InterPro" id="IPR008580">
    <property type="entry name" value="PPPDE_dom"/>
</dbReference>
<evidence type="ECO:0000313" key="6">
    <source>
        <dbReference type="EMBL" id="KAA0146833.1"/>
    </source>
</evidence>
<dbReference type="OMA" id="HSGVQGM"/>
<comment type="similarity">
    <text evidence="1">Belongs to the DeSI family.</text>
</comment>
<dbReference type="GO" id="GO:0016579">
    <property type="term" value="P:protein deubiquitination"/>
    <property type="evidence" value="ECO:0007669"/>
    <property type="project" value="TreeGrafter"/>
</dbReference>
<sequence length="289" mass="29669">MSAMSRRRVGEPVLLNVYDLHPANEHLRFLGLGAYHSGVEVFGSEYTFANGGVFSTTPKDANGAPLCETIVLGETFEGSRDVERMVDELRRDFPAGTYHLLKKNCNSFSEALARKLLNRSIPGWVNRSATLGQYCSCFMPEDGAGQAPVQDGSAGSEPSGGSGFHVIRGRGAAAKKPPPRREVMSFAGGGSSSFSDPDAGSSGPRARAAPAGTGRRLGSLAASSASSDDAATSRDAPGGSWWGGGGSGAPGAPAPAAAAGASSGGPASVPASERRELMLRAALRRQGQS</sequence>
<dbReference type="GO" id="GO:0101005">
    <property type="term" value="F:deubiquitinase activity"/>
    <property type="evidence" value="ECO:0007669"/>
    <property type="project" value="TreeGrafter"/>
</dbReference>
<proteinExistence type="inferred from homology"/>
<gene>
    <name evidence="6" type="ORF">FNF29_07809</name>
</gene>
<dbReference type="InterPro" id="IPR042266">
    <property type="entry name" value="PPPDE_sf"/>
</dbReference>
<dbReference type="GO" id="GO:0006508">
    <property type="term" value="P:proteolysis"/>
    <property type="evidence" value="ECO:0007669"/>
    <property type="project" value="UniProtKB-KW"/>
</dbReference>
<protein>
    <recommendedName>
        <fullName evidence="5">PPPDE domain-containing protein</fullName>
    </recommendedName>
</protein>
<dbReference type="PROSITE" id="PS51858">
    <property type="entry name" value="PPPDE"/>
    <property type="match status" value="1"/>
</dbReference>
<evidence type="ECO:0000256" key="1">
    <source>
        <dbReference type="ARBA" id="ARBA00008140"/>
    </source>
</evidence>
<dbReference type="Pfam" id="PF05903">
    <property type="entry name" value="Peptidase_C97"/>
    <property type="match status" value="1"/>
</dbReference>
<keyword evidence="7" id="KW-1185">Reference proteome</keyword>
<accession>A0A5A8C1B2</accession>
<dbReference type="PANTHER" id="PTHR12378">
    <property type="entry name" value="DESUMOYLATING ISOPEPTIDASE"/>
    <property type="match status" value="1"/>
</dbReference>
<dbReference type="SMART" id="SM01179">
    <property type="entry name" value="DUF862"/>
    <property type="match status" value="1"/>
</dbReference>
<comment type="caution">
    <text evidence="6">The sequence shown here is derived from an EMBL/GenBank/DDBJ whole genome shotgun (WGS) entry which is preliminary data.</text>
</comment>